<evidence type="ECO:0000313" key="2">
    <source>
        <dbReference type="Proteomes" id="UP000070134"/>
    </source>
</evidence>
<dbReference type="PANTHER" id="PTHR36849:SF1">
    <property type="entry name" value="CYTOPLASMIC PROTEIN"/>
    <property type="match status" value="1"/>
</dbReference>
<dbReference type="AlphaFoldDB" id="A0A127A2I6"/>
<dbReference type="Pfam" id="PF22752">
    <property type="entry name" value="DUF488-N3i"/>
    <property type="match status" value="1"/>
</dbReference>
<proteinExistence type="predicted"/>
<dbReference type="PANTHER" id="PTHR36849">
    <property type="entry name" value="CYTOPLASMIC PROTEIN-RELATED"/>
    <property type="match status" value="1"/>
</dbReference>
<dbReference type="PATRIC" id="fig|37927.3.peg.2404"/>
<reference evidence="1 2" key="1">
    <citation type="submission" date="2016-02" db="EMBL/GenBank/DDBJ databases">
        <title>Complete genome of Sinomonas atrocyanea KCTC 3377.</title>
        <authorList>
            <person name="Kim K.M."/>
        </authorList>
    </citation>
    <scope>NUCLEOTIDE SEQUENCE [LARGE SCALE GENOMIC DNA]</scope>
    <source>
        <strain evidence="1 2">KCTC 3377</strain>
    </source>
</reference>
<sequence length="112" mass="12955">MGIRRVYEPSPEGTYRILVDRIWPRGLSKDRAAVDLWLKEVGPSDGLRTWFGHDPARFEEFARKYRQELDGAEAFDELRAAVRDHDSVDLVYSARDTEHNQAVVLADLLRAR</sequence>
<dbReference type="OrthoDB" id="9790745at2"/>
<evidence type="ECO:0000313" key="1">
    <source>
        <dbReference type="EMBL" id="AMM33004.1"/>
    </source>
</evidence>
<dbReference type="GO" id="GO:0032259">
    <property type="term" value="P:methylation"/>
    <property type="evidence" value="ECO:0007669"/>
    <property type="project" value="UniProtKB-KW"/>
</dbReference>
<accession>A0A127A2I6</accession>
<keyword evidence="2" id="KW-1185">Reference proteome</keyword>
<dbReference type="KEGG" id="satk:SA2016_2335"/>
<dbReference type="Proteomes" id="UP000070134">
    <property type="component" value="Chromosome"/>
</dbReference>
<dbReference type="GO" id="GO:0008168">
    <property type="term" value="F:methyltransferase activity"/>
    <property type="evidence" value="ECO:0007669"/>
    <property type="project" value="UniProtKB-KW"/>
</dbReference>
<keyword evidence="1" id="KW-0808">Transferase</keyword>
<organism evidence="1 2">
    <name type="scientific">Sinomonas atrocyanea</name>
    <dbReference type="NCBI Taxonomy" id="37927"/>
    <lineage>
        <taxon>Bacteria</taxon>
        <taxon>Bacillati</taxon>
        <taxon>Actinomycetota</taxon>
        <taxon>Actinomycetes</taxon>
        <taxon>Micrococcales</taxon>
        <taxon>Micrococcaceae</taxon>
        <taxon>Sinomonas</taxon>
    </lineage>
</organism>
<keyword evidence="1" id="KW-0489">Methyltransferase</keyword>
<dbReference type="STRING" id="37927.SA2016_2335"/>
<dbReference type="EMBL" id="CP014518">
    <property type="protein sequence ID" value="AMM33004.1"/>
    <property type="molecule type" value="Genomic_DNA"/>
</dbReference>
<protein>
    <submittedName>
        <fullName evidence="1">Uroporphyrin-III methyltransferase</fullName>
    </submittedName>
</protein>
<name>A0A127A2I6_9MICC</name>
<dbReference type="InterPro" id="IPR052552">
    <property type="entry name" value="YeaO-like"/>
</dbReference>
<gene>
    <name evidence="1" type="ORF">SA2016_2335</name>
</gene>